<protein>
    <recommendedName>
        <fullName evidence="3 9">DNA replication and repair protein RecF</fullName>
    </recommendedName>
</protein>
<dbReference type="RefSeq" id="WP_085011119.1">
    <property type="nucleotide sequence ID" value="NZ_NAAD01000016.1"/>
</dbReference>
<comment type="subcellular location">
    <subcellularLocation>
        <location evidence="1 9 10">Cytoplasm</location>
    </subcellularLocation>
</comment>
<evidence type="ECO:0000313" key="12">
    <source>
        <dbReference type="EMBL" id="ORJ58250.1"/>
    </source>
</evidence>
<evidence type="ECO:0000256" key="8">
    <source>
        <dbReference type="ARBA" id="ARBA00023125"/>
    </source>
</evidence>
<keyword evidence="4 9" id="KW-0963">Cytoplasm</keyword>
<name>A0A1X0XZA2_9BACT</name>
<evidence type="ECO:0000256" key="9">
    <source>
        <dbReference type="HAMAP-Rule" id="MF_00365"/>
    </source>
</evidence>
<evidence type="ECO:0000313" key="13">
    <source>
        <dbReference type="Proteomes" id="UP000193136"/>
    </source>
</evidence>
<feature type="binding site" evidence="9">
    <location>
        <begin position="30"/>
        <end position="37"/>
    </location>
    <ligand>
        <name>ATP</name>
        <dbReference type="ChEBI" id="CHEBI:30616"/>
    </ligand>
</feature>
<proteinExistence type="inferred from homology"/>
<feature type="domain" description="RecF/RecN/SMC N-terminal" evidence="11">
    <location>
        <begin position="3"/>
        <end position="340"/>
    </location>
</feature>
<evidence type="ECO:0000256" key="10">
    <source>
        <dbReference type="RuleBase" id="RU000578"/>
    </source>
</evidence>
<dbReference type="GO" id="GO:0000731">
    <property type="term" value="P:DNA synthesis involved in DNA repair"/>
    <property type="evidence" value="ECO:0007669"/>
    <property type="project" value="TreeGrafter"/>
</dbReference>
<dbReference type="GO" id="GO:0003697">
    <property type="term" value="F:single-stranded DNA binding"/>
    <property type="evidence" value="ECO:0007669"/>
    <property type="project" value="UniProtKB-UniRule"/>
</dbReference>
<dbReference type="GO" id="GO:0009432">
    <property type="term" value="P:SOS response"/>
    <property type="evidence" value="ECO:0007669"/>
    <property type="project" value="UniProtKB-UniRule"/>
</dbReference>
<comment type="similarity">
    <text evidence="2 9 10">Belongs to the RecF family.</text>
</comment>
<dbReference type="STRING" id="1969733.B5V00_12365"/>
<evidence type="ECO:0000256" key="2">
    <source>
        <dbReference type="ARBA" id="ARBA00008016"/>
    </source>
</evidence>
<evidence type="ECO:0000256" key="1">
    <source>
        <dbReference type="ARBA" id="ARBA00004496"/>
    </source>
</evidence>
<dbReference type="PANTHER" id="PTHR32182:SF0">
    <property type="entry name" value="DNA REPLICATION AND REPAIR PROTEIN RECF"/>
    <property type="match status" value="1"/>
</dbReference>
<accession>A0A1X0XZA2</accession>
<dbReference type="InterPro" id="IPR003395">
    <property type="entry name" value="RecF/RecN/SMC_N"/>
</dbReference>
<keyword evidence="6 9" id="KW-0547">Nucleotide-binding</keyword>
<dbReference type="HAMAP" id="MF_00365">
    <property type="entry name" value="RecF"/>
    <property type="match status" value="1"/>
</dbReference>
<comment type="function">
    <text evidence="9 10">The RecF protein is involved in DNA metabolism; it is required for DNA replication and normal SOS inducibility. RecF binds preferentially to single-stranded, linear DNA. It also seems to bind ATP.</text>
</comment>
<dbReference type="OrthoDB" id="9803889at2"/>
<dbReference type="Proteomes" id="UP000193136">
    <property type="component" value="Unassembled WGS sequence"/>
</dbReference>
<evidence type="ECO:0000256" key="7">
    <source>
        <dbReference type="ARBA" id="ARBA00022840"/>
    </source>
</evidence>
<keyword evidence="5 9" id="KW-0235">DNA replication</keyword>
<comment type="caution">
    <text evidence="12">The sequence shown here is derived from an EMBL/GenBank/DDBJ whole genome shotgun (WGS) entry which is preliminary data.</text>
</comment>
<keyword evidence="9 10" id="KW-0227">DNA damage</keyword>
<dbReference type="Gene3D" id="1.20.1050.90">
    <property type="entry name" value="RecF/RecN/SMC, N-terminal domain"/>
    <property type="match status" value="1"/>
</dbReference>
<evidence type="ECO:0000259" key="11">
    <source>
        <dbReference type="Pfam" id="PF02463"/>
    </source>
</evidence>
<dbReference type="InterPro" id="IPR042174">
    <property type="entry name" value="RecF_2"/>
</dbReference>
<keyword evidence="7 9" id="KW-0067">ATP-binding</keyword>
<dbReference type="PANTHER" id="PTHR32182">
    <property type="entry name" value="DNA REPLICATION AND REPAIR PROTEIN RECF"/>
    <property type="match status" value="1"/>
</dbReference>
<dbReference type="InterPro" id="IPR001238">
    <property type="entry name" value="DNA-binding_RecF"/>
</dbReference>
<dbReference type="SUPFAM" id="SSF52540">
    <property type="entry name" value="P-loop containing nucleoside triphosphate hydrolases"/>
    <property type="match status" value="1"/>
</dbReference>
<reference evidence="12 13" key="1">
    <citation type="submission" date="2017-03" db="EMBL/GenBank/DDBJ databases">
        <title>Genome sequence of Geothermobacter sp. EPR-M, Deep-Sea Iron Reducer.</title>
        <authorList>
            <person name="Tully B."/>
            <person name="Savalia P."/>
            <person name="Abuyen K."/>
            <person name="Baughan C."/>
            <person name="Romero E."/>
            <person name="Ronkowski C."/>
            <person name="Torres B."/>
            <person name="Tremblay J."/>
            <person name="Trujillo A."/>
            <person name="Tyler M."/>
            <person name="Perez-Rodriguez I."/>
            <person name="Amend J."/>
        </authorList>
    </citation>
    <scope>NUCLEOTIDE SEQUENCE [LARGE SCALE GENOMIC DNA]</scope>
    <source>
        <strain evidence="12 13">EPR-M</strain>
    </source>
</reference>
<dbReference type="PROSITE" id="PS00618">
    <property type="entry name" value="RECF_2"/>
    <property type="match status" value="1"/>
</dbReference>
<dbReference type="EMBL" id="NAAD01000016">
    <property type="protein sequence ID" value="ORJ58250.1"/>
    <property type="molecule type" value="Genomic_DNA"/>
</dbReference>
<dbReference type="GO" id="GO:0006260">
    <property type="term" value="P:DNA replication"/>
    <property type="evidence" value="ECO:0007669"/>
    <property type="project" value="UniProtKB-UniRule"/>
</dbReference>
<dbReference type="Pfam" id="PF02463">
    <property type="entry name" value="SMC_N"/>
    <property type="match status" value="1"/>
</dbReference>
<dbReference type="GO" id="GO:0006302">
    <property type="term" value="P:double-strand break repair"/>
    <property type="evidence" value="ECO:0007669"/>
    <property type="project" value="TreeGrafter"/>
</dbReference>
<dbReference type="GO" id="GO:0005524">
    <property type="term" value="F:ATP binding"/>
    <property type="evidence" value="ECO:0007669"/>
    <property type="project" value="UniProtKB-UniRule"/>
</dbReference>
<evidence type="ECO:0000256" key="6">
    <source>
        <dbReference type="ARBA" id="ARBA00022741"/>
    </source>
</evidence>
<keyword evidence="13" id="KW-1185">Reference proteome</keyword>
<dbReference type="AlphaFoldDB" id="A0A1X0XZA2"/>
<dbReference type="InterPro" id="IPR018078">
    <property type="entry name" value="DNA-binding_RecF_CS"/>
</dbReference>
<gene>
    <name evidence="9" type="primary">recF</name>
    <name evidence="12" type="ORF">B5V00_12365</name>
</gene>
<keyword evidence="9 10" id="KW-0234">DNA repair</keyword>
<dbReference type="Gene3D" id="3.40.50.300">
    <property type="entry name" value="P-loop containing nucleotide triphosphate hydrolases"/>
    <property type="match status" value="1"/>
</dbReference>
<dbReference type="NCBIfam" id="TIGR00611">
    <property type="entry name" value="recf"/>
    <property type="match status" value="1"/>
</dbReference>
<keyword evidence="9 10" id="KW-0742">SOS response</keyword>
<dbReference type="GO" id="GO:0005737">
    <property type="term" value="C:cytoplasm"/>
    <property type="evidence" value="ECO:0007669"/>
    <property type="project" value="UniProtKB-SubCell"/>
</dbReference>
<evidence type="ECO:0000256" key="4">
    <source>
        <dbReference type="ARBA" id="ARBA00022490"/>
    </source>
</evidence>
<organism evidence="12 13">
    <name type="scientific">Geothermobacter hydrogeniphilus</name>
    <dbReference type="NCBI Taxonomy" id="1969733"/>
    <lineage>
        <taxon>Bacteria</taxon>
        <taxon>Pseudomonadati</taxon>
        <taxon>Thermodesulfobacteriota</taxon>
        <taxon>Desulfuromonadia</taxon>
        <taxon>Desulfuromonadales</taxon>
        <taxon>Geothermobacteraceae</taxon>
        <taxon>Geothermobacter</taxon>
    </lineage>
</organism>
<sequence length="364" mass="41491">MHLRELKLQGFRNLQDLLVEPSTGFNVIWGDNAQGKTNLLEAIYLLGQLKSFRSNRRETLIKIGRDEARLSAGICMSGVFHRFELTLTREGQSAGIDGKRVVNAAEMLGRLKTVLFTSEEISLVRGNPVGRRSLLDRAVFQTNSGFLQIARDFQRCLKQRNRLLKMAVEDAHLQPWSQRLAESGARLRQARQDFLQRLRPRLQNCYRTICGGTEEVDLGFSDRTGLTTDALLAELHRTAARERQYQQTLAGPHRDDLQFRIDGRPLKNYGSQGQQRSFLLAFKTAQVLDLEEQIGLSPVLLLDDLNSELDDFRRNAFFDFLLAHRGQVFLTTTDISSLRERDLNPIRCFKIKAGKIQTDPSMDS</sequence>
<keyword evidence="8 9" id="KW-0238">DNA-binding</keyword>
<evidence type="ECO:0000256" key="5">
    <source>
        <dbReference type="ARBA" id="ARBA00022705"/>
    </source>
</evidence>
<dbReference type="InterPro" id="IPR027417">
    <property type="entry name" value="P-loop_NTPase"/>
</dbReference>
<evidence type="ECO:0000256" key="3">
    <source>
        <dbReference type="ARBA" id="ARBA00020170"/>
    </source>
</evidence>